<reference evidence="3 4" key="2">
    <citation type="journal article" date="2016" name="Infect. Immun.">
        <title>Helicobacter saguini, a Novel Helicobacter Isolated from Cotton-Top Tamarins with Ulcerative Colitis, Has Proinflammatory Properties and Induces Typhlocolitis and Dysplasia in Gnotobiotic IL-10-/- Mice.</title>
        <authorList>
            <person name="Shen Z."/>
            <person name="Mannion A."/>
            <person name="Whary M.T."/>
            <person name="Muthupalani S."/>
            <person name="Sheh A."/>
            <person name="Feng Y."/>
            <person name="Gong G."/>
            <person name="Vandamme P."/>
            <person name="Holcombe H.R."/>
            <person name="Paster B.J."/>
            <person name="Fox J.G."/>
        </authorList>
    </citation>
    <scope>NUCLEOTIDE SEQUENCE [LARGE SCALE GENOMIC DNA]</scope>
    <source>
        <strain evidence="3 4">MIT 97-6194</strain>
    </source>
</reference>
<dbReference type="AlphaFoldDB" id="A0A347VN02"/>
<dbReference type="InterPro" id="IPR050571">
    <property type="entry name" value="Class-IV_PLP-Dep_Aminotrnsfr"/>
</dbReference>
<proteinExistence type="inferred from homology"/>
<reference evidence="2 5" key="4">
    <citation type="submission" date="2019-12" db="EMBL/GenBank/DDBJ databases">
        <title>Multi-Generational Helicobacter saguini Isolates.</title>
        <authorList>
            <person name="Mannion A."/>
            <person name="Shen Z."/>
            <person name="Fox J.G."/>
        </authorList>
    </citation>
    <scope>NUCLEOTIDE SEQUENCE [LARGE SCALE GENOMIC DNA]</scope>
    <source>
        <strain evidence="2">16-048</strain>
        <strain evidence="5">16-048 (F4)</strain>
    </source>
</reference>
<reference evidence="3 4" key="1">
    <citation type="journal article" date="2014" name="Genome Announc.">
        <title>Draft genome sequences of eight enterohepatic helicobacter species isolated from both laboratory and wild rodents.</title>
        <authorList>
            <person name="Sheh A."/>
            <person name="Shen Z."/>
            <person name="Fox J.G."/>
        </authorList>
    </citation>
    <scope>NUCLEOTIDE SEQUENCE [LARGE SCALE GENOMIC DNA]</scope>
    <source>
        <strain evidence="3 4">MIT 97-6194</strain>
    </source>
</reference>
<dbReference type="InterPro" id="IPR001544">
    <property type="entry name" value="Aminotrans_IV"/>
</dbReference>
<dbReference type="Pfam" id="PF01063">
    <property type="entry name" value="Aminotran_4"/>
    <property type="match status" value="1"/>
</dbReference>
<gene>
    <name evidence="2" type="ORF">DCO61_06860</name>
    <name evidence="3" type="ORF">LS64_001535</name>
</gene>
<keyword evidence="4" id="KW-1185">Reference proteome</keyword>
<dbReference type="InterPro" id="IPR036038">
    <property type="entry name" value="Aminotransferase-like"/>
</dbReference>
<dbReference type="GO" id="GO:0003824">
    <property type="term" value="F:catalytic activity"/>
    <property type="evidence" value="ECO:0007669"/>
    <property type="project" value="InterPro"/>
</dbReference>
<dbReference type="SUPFAM" id="SSF56752">
    <property type="entry name" value="D-aminoacid aminotransferase-like PLP-dependent enzymes"/>
    <property type="match status" value="1"/>
</dbReference>
<evidence type="ECO:0000313" key="2">
    <source>
        <dbReference type="EMBL" id="MWV69723.1"/>
    </source>
</evidence>
<dbReference type="PANTHER" id="PTHR42743:SF13">
    <property type="entry name" value="P-LOOP CONTAINING NUCLEOSIDE TRIPHOSPHATE HYDROLASE PROTEIN"/>
    <property type="match status" value="1"/>
</dbReference>
<dbReference type="EMBL" id="QBIU01000001">
    <property type="protein sequence ID" value="MWV69723.1"/>
    <property type="molecule type" value="Genomic_DNA"/>
</dbReference>
<dbReference type="OrthoDB" id="5330130at2"/>
<evidence type="ECO:0000313" key="4">
    <source>
        <dbReference type="Proteomes" id="UP000029714"/>
    </source>
</evidence>
<protein>
    <submittedName>
        <fullName evidence="3">Uncharacterized protein</fullName>
    </submittedName>
</protein>
<evidence type="ECO:0000313" key="5">
    <source>
        <dbReference type="Proteomes" id="UP000477070"/>
    </source>
</evidence>
<dbReference type="InterPro" id="IPR043131">
    <property type="entry name" value="BCAT-like_N"/>
</dbReference>
<dbReference type="EMBL" id="JRMP02000002">
    <property type="protein sequence ID" value="TLD95566.1"/>
    <property type="molecule type" value="Genomic_DNA"/>
</dbReference>
<comment type="caution">
    <text evidence="3">The sequence shown here is derived from an EMBL/GenBank/DDBJ whole genome shotgun (WGS) entry which is preliminary data.</text>
</comment>
<comment type="similarity">
    <text evidence="1">Belongs to the class-IV pyridoxal-phosphate-dependent aminotransferase family.</text>
</comment>
<dbReference type="GO" id="GO:0046394">
    <property type="term" value="P:carboxylic acid biosynthetic process"/>
    <property type="evidence" value="ECO:0007669"/>
    <property type="project" value="UniProtKB-ARBA"/>
</dbReference>
<sequence>MQYDIFETMLVSNNKIFILNHHLHRMLKSAEILNFNTFNLLSKFKIFFDSSFSYFVNKNIKLTSLTLDKFKKIDNLWFNFQDFSKMLGLESMELDNKNYILKLILKCDGNLIYEVLQLNKFANSNIIISKNIINSNNIFLYHKTTNRNIFKDSVGDIQLNKCFDYIYFNEKHELTQGSRSNIIIKFNGSYLTPNVKSGLLRGTLSKLLLDSKICKETIIYMEDLLNAEKIFCVNSVRGILQVNLQE</sequence>
<dbReference type="Gene3D" id="3.30.470.10">
    <property type="match status" value="1"/>
</dbReference>
<organism evidence="3 4">
    <name type="scientific">Helicobacter saguini</name>
    <dbReference type="NCBI Taxonomy" id="1548018"/>
    <lineage>
        <taxon>Bacteria</taxon>
        <taxon>Pseudomonadati</taxon>
        <taxon>Campylobacterota</taxon>
        <taxon>Epsilonproteobacteria</taxon>
        <taxon>Campylobacterales</taxon>
        <taxon>Helicobacteraceae</taxon>
        <taxon>Helicobacter</taxon>
    </lineage>
</organism>
<reference evidence="3" key="3">
    <citation type="submission" date="2018-04" db="EMBL/GenBank/DDBJ databases">
        <authorList>
            <person name="Sheh A."/>
            <person name="Shen Z."/>
            <person name="Mannion A.J."/>
            <person name="Fox J.G."/>
        </authorList>
    </citation>
    <scope>NUCLEOTIDE SEQUENCE</scope>
    <source>
        <strain evidence="3">MIT 97-6194</strain>
    </source>
</reference>
<dbReference type="Gene3D" id="3.20.10.10">
    <property type="entry name" value="D-amino Acid Aminotransferase, subunit A, domain 2"/>
    <property type="match status" value="1"/>
</dbReference>
<dbReference type="InterPro" id="IPR043132">
    <property type="entry name" value="BCAT-like_C"/>
</dbReference>
<evidence type="ECO:0000256" key="1">
    <source>
        <dbReference type="ARBA" id="ARBA00009320"/>
    </source>
</evidence>
<dbReference type="STRING" id="1548018.LS64_04505"/>
<dbReference type="RefSeq" id="WP_034571119.1">
    <property type="nucleotide sequence ID" value="NZ_JRMP02000002.1"/>
</dbReference>
<name>A0A347VN02_9HELI</name>
<accession>A0A347VN02</accession>
<dbReference type="PANTHER" id="PTHR42743">
    <property type="entry name" value="AMINO-ACID AMINOTRANSFERASE"/>
    <property type="match status" value="1"/>
</dbReference>
<dbReference type="Proteomes" id="UP000477070">
    <property type="component" value="Unassembled WGS sequence"/>
</dbReference>
<dbReference type="Proteomes" id="UP000029714">
    <property type="component" value="Unassembled WGS sequence"/>
</dbReference>
<evidence type="ECO:0000313" key="3">
    <source>
        <dbReference type="EMBL" id="TLD95566.1"/>
    </source>
</evidence>